<sequence>MSLDDARTVYPILVRIAQDLAQAARDRRTAVWISYDDFCQRCKDVGVKETPRTIATKLLKPLQTVCLENNLPDLSALVIQKPKARSDFGNLLRPADGWWEAYVTRGETTVGDVPFWFKQYQAARDYPEWPESPFF</sequence>
<proteinExistence type="predicted"/>
<evidence type="ECO:0000313" key="1">
    <source>
        <dbReference type="EMBL" id="XBH04049.1"/>
    </source>
</evidence>
<dbReference type="RefSeq" id="WP_406696794.1">
    <property type="nucleotide sequence ID" value="NZ_CP155447.1"/>
</dbReference>
<name>A0AAU7CFL0_9BACT</name>
<gene>
    <name evidence="1" type="ORF">V5E97_37980</name>
</gene>
<dbReference type="AlphaFoldDB" id="A0AAU7CFL0"/>
<reference evidence="1" key="1">
    <citation type="submission" date="2024-05" db="EMBL/GenBank/DDBJ databases">
        <title>Planctomycetes of the genus Singulisphaera possess chitinolytic capabilities.</title>
        <authorList>
            <person name="Ivanova A."/>
        </authorList>
    </citation>
    <scope>NUCLEOTIDE SEQUENCE</scope>
    <source>
        <strain evidence="1">Ch08T</strain>
    </source>
</reference>
<dbReference type="EMBL" id="CP155447">
    <property type="protein sequence ID" value="XBH04049.1"/>
    <property type="molecule type" value="Genomic_DNA"/>
</dbReference>
<accession>A0AAU7CFL0</accession>
<organism evidence="1">
    <name type="scientific">Singulisphaera sp. Ch08</name>
    <dbReference type="NCBI Taxonomy" id="3120278"/>
    <lineage>
        <taxon>Bacteria</taxon>
        <taxon>Pseudomonadati</taxon>
        <taxon>Planctomycetota</taxon>
        <taxon>Planctomycetia</taxon>
        <taxon>Isosphaerales</taxon>
        <taxon>Isosphaeraceae</taxon>
        <taxon>Singulisphaera</taxon>
    </lineage>
</organism>
<protein>
    <submittedName>
        <fullName evidence="1">Uncharacterized protein</fullName>
    </submittedName>
</protein>